<evidence type="ECO:0000313" key="2">
    <source>
        <dbReference type="Proteomes" id="UP001159363"/>
    </source>
</evidence>
<sequence length="354" mass="40162">MPLLDEIQSTPNVSVCMEEADNPSTASLENNEPNRAQSENVNTALNAMKRHEGVRDLRGISGCHNGTDENRVQGVIEHTMKFPKYKLHYRKNDTEQELLNPDTTLSKMYDLYKSEGHCYVWVEGEAGRGVQEVGSCLKKRISEQIGPVKELILWSDSCSSQHRNIKIALIFKTVLKQYPILEKLTMKFLMFGHSLLHNDNDFGDIESALKLQQRLYTPDDYIAVTAACRKKNPLIVHRMNHCDFIGTSELEASITNSKKYVKGQKVSWLETRDIEVRKATPYSISYENFIRSFNELGVPLWPNGKPVSVPKLSDLKSMMNLIPDDAKPTYQSLFASPQVDDDIEGFDGVLDFQA</sequence>
<protein>
    <submittedName>
        <fullName evidence="1">Uncharacterized protein</fullName>
    </submittedName>
</protein>
<reference evidence="1 2" key="1">
    <citation type="submission" date="2023-02" db="EMBL/GenBank/DDBJ databases">
        <title>LHISI_Scaffold_Assembly.</title>
        <authorList>
            <person name="Stuart O.P."/>
            <person name="Cleave R."/>
            <person name="Magrath M.J.L."/>
            <person name="Mikheyev A.S."/>
        </authorList>
    </citation>
    <scope>NUCLEOTIDE SEQUENCE [LARGE SCALE GENOMIC DNA]</scope>
    <source>
        <strain evidence="1">Daus_M_001</strain>
        <tissue evidence="1">Leg muscle</tissue>
    </source>
</reference>
<organism evidence="1 2">
    <name type="scientific">Dryococelus australis</name>
    <dbReference type="NCBI Taxonomy" id="614101"/>
    <lineage>
        <taxon>Eukaryota</taxon>
        <taxon>Metazoa</taxon>
        <taxon>Ecdysozoa</taxon>
        <taxon>Arthropoda</taxon>
        <taxon>Hexapoda</taxon>
        <taxon>Insecta</taxon>
        <taxon>Pterygota</taxon>
        <taxon>Neoptera</taxon>
        <taxon>Polyneoptera</taxon>
        <taxon>Phasmatodea</taxon>
        <taxon>Verophasmatodea</taxon>
        <taxon>Anareolatae</taxon>
        <taxon>Phasmatidae</taxon>
        <taxon>Eurycanthinae</taxon>
        <taxon>Dryococelus</taxon>
    </lineage>
</organism>
<name>A0ABQ9HIC0_9NEOP</name>
<dbReference type="PANTHER" id="PTHR10773">
    <property type="entry name" value="DNA-DIRECTED RNA POLYMERASES I, II, AND III SUBUNIT RPABC2"/>
    <property type="match status" value="1"/>
</dbReference>
<dbReference type="PANTHER" id="PTHR10773:SF19">
    <property type="match status" value="1"/>
</dbReference>
<proteinExistence type="predicted"/>
<dbReference type="EMBL" id="JARBHB010000005">
    <property type="protein sequence ID" value="KAJ8884086.1"/>
    <property type="molecule type" value="Genomic_DNA"/>
</dbReference>
<dbReference type="Proteomes" id="UP001159363">
    <property type="component" value="Chromosome 4"/>
</dbReference>
<comment type="caution">
    <text evidence="1">The sequence shown here is derived from an EMBL/GenBank/DDBJ whole genome shotgun (WGS) entry which is preliminary data.</text>
</comment>
<accession>A0ABQ9HIC0</accession>
<keyword evidence="2" id="KW-1185">Reference proteome</keyword>
<evidence type="ECO:0000313" key="1">
    <source>
        <dbReference type="EMBL" id="KAJ8884086.1"/>
    </source>
</evidence>
<gene>
    <name evidence="1" type="ORF">PR048_015943</name>
</gene>